<dbReference type="PANTHER" id="PTHR46268:SF6">
    <property type="entry name" value="UNIVERSAL STRESS PROTEIN UP12"/>
    <property type="match status" value="1"/>
</dbReference>
<dbReference type="CDD" id="cd00293">
    <property type="entry name" value="USP-like"/>
    <property type="match status" value="2"/>
</dbReference>
<dbReference type="RefSeq" id="WP_014259947.1">
    <property type="nucleotide sequence ID" value="NC_016629.1"/>
</dbReference>
<name>F3Z2F1_DESAF</name>
<organism evidence="3 4">
    <name type="scientific">Desulfocurvibacter africanus subsp. africanus str. Walvis Bay</name>
    <dbReference type="NCBI Taxonomy" id="690850"/>
    <lineage>
        <taxon>Bacteria</taxon>
        <taxon>Pseudomonadati</taxon>
        <taxon>Thermodesulfobacteriota</taxon>
        <taxon>Desulfovibrionia</taxon>
        <taxon>Desulfovibrionales</taxon>
        <taxon>Desulfovibrionaceae</taxon>
        <taxon>Desulfocurvibacter</taxon>
    </lineage>
</organism>
<dbReference type="AlphaFoldDB" id="F3Z2F1"/>
<feature type="domain" description="UspA" evidence="2">
    <location>
        <begin position="1"/>
        <end position="141"/>
    </location>
</feature>
<dbReference type="InterPro" id="IPR014729">
    <property type="entry name" value="Rossmann-like_a/b/a_fold"/>
</dbReference>
<dbReference type="InterPro" id="IPR006015">
    <property type="entry name" value="Universal_stress_UspA"/>
</dbReference>
<dbReference type="InterPro" id="IPR006016">
    <property type="entry name" value="UspA"/>
</dbReference>
<reference evidence="3 4" key="1">
    <citation type="journal article" date="2011" name="J. Bacteriol.">
        <title>Genome sequence of the mercury-methylating and pleomorphic Desulfovibrio africanus Strain Walvis Bay.</title>
        <authorList>
            <person name="Brown S.D."/>
            <person name="Wall J.D."/>
            <person name="Kucken A.M."/>
            <person name="Gilmour C.C."/>
            <person name="Podar M."/>
            <person name="Brandt C.C."/>
            <person name="Teshima H."/>
            <person name="Detter J.C."/>
            <person name="Han C.S."/>
            <person name="Land M.L."/>
            <person name="Lucas S."/>
            <person name="Han J."/>
            <person name="Pennacchio L."/>
            <person name="Nolan M."/>
            <person name="Pitluck S."/>
            <person name="Woyke T."/>
            <person name="Goodwin L."/>
            <person name="Palumbo A.V."/>
            <person name="Elias D.A."/>
        </authorList>
    </citation>
    <scope>NUCLEOTIDE SEQUENCE [LARGE SCALE GENOMIC DNA]</scope>
    <source>
        <strain evidence="3 4">Walvis Bay</strain>
    </source>
</reference>
<protein>
    <submittedName>
        <fullName evidence="3">UspA domain-containing protein</fullName>
    </submittedName>
</protein>
<dbReference type="KEGG" id="daf:Desaf_1860"/>
<evidence type="ECO:0000313" key="4">
    <source>
        <dbReference type="Proteomes" id="UP000007844"/>
    </source>
</evidence>
<proteinExistence type="inferred from homology"/>
<dbReference type="EMBL" id="CP003221">
    <property type="protein sequence ID" value="EGJ50191.1"/>
    <property type="molecule type" value="Genomic_DNA"/>
</dbReference>
<dbReference type="eggNOG" id="COG0589">
    <property type="taxonomic scope" value="Bacteria"/>
</dbReference>
<dbReference type="PANTHER" id="PTHR46268">
    <property type="entry name" value="STRESS RESPONSE PROTEIN NHAX"/>
    <property type="match status" value="1"/>
</dbReference>
<dbReference type="HOGENOM" id="CLU_049301_2_1_7"/>
<dbReference type="SUPFAM" id="SSF52402">
    <property type="entry name" value="Adenine nucleotide alpha hydrolases-like"/>
    <property type="match status" value="2"/>
</dbReference>
<dbReference type="Gene3D" id="3.40.50.620">
    <property type="entry name" value="HUPs"/>
    <property type="match status" value="2"/>
</dbReference>
<evidence type="ECO:0000259" key="2">
    <source>
        <dbReference type="Pfam" id="PF00582"/>
    </source>
</evidence>
<evidence type="ECO:0000256" key="1">
    <source>
        <dbReference type="ARBA" id="ARBA00008791"/>
    </source>
</evidence>
<keyword evidence="4" id="KW-1185">Reference proteome</keyword>
<dbReference type="Proteomes" id="UP000007844">
    <property type="component" value="Chromosome"/>
</dbReference>
<dbReference type="STRING" id="690850.Desaf_1860"/>
<sequence length="310" mass="34391">MFKDIVLAVTPSEVCEHAADKAFGFAQRFESNLTIVHVTGMEQGWGQMEWLEPSGETARIQKNIEEFYSEKLKGMPNYDIKVVAGIPHNEILRIARQANADLIIMGPHTREHKEKRSKMWGMAGSTLERVSQRARCPVMIVTREAPYGEQRITRLLATSDFSKQAECAVAYGGQLCRHYNAGLTVLHVLEDTHGAADTKLAAEVKGRLQCSCESALRGINNVCYECLEGKPAMEILKFARMRDVDLILMAHHSKEEDPEEAFLGSAVVQVALNSACPTMSVNRHFDLRCGMMYDQSGSVAPVSSKGETTV</sequence>
<gene>
    <name evidence="3" type="ORF">Desaf_1860</name>
</gene>
<evidence type="ECO:0000313" key="3">
    <source>
        <dbReference type="EMBL" id="EGJ50191.1"/>
    </source>
</evidence>
<feature type="domain" description="UspA" evidence="2">
    <location>
        <begin position="154"/>
        <end position="281"/>
    </location>
</feature>
<dbReference type="PRINTS" id="PR01438">
    <property type="entry name" value="UNVRSLSTRESS"/>
</dbReference>
<accession>F3Z2F1</accession>
<dbReference type="Pfam" id="PF00582">
    <property type="entry name" value="Usp"/>
    <property type="match status" value="2"/>
</dbReference>
<comment type="similarity">
    <text evidence="1">Belongs to the universal stress protein A family.</text>
</comment>